<dbReference type="Pfam" id="PF02687">
    <property type="entry name" value="FtsX"/>
    <property type="match status" value="1"/>
</dbReference>
<comment type="caution">
    <text evidence="8">The sequence shown here is derived from an EMBL/GenBank/DDBJ whole genome shotgun (WGS) entry which is preliminary data.</text>
</comment>
<keyword evidence="4 6" id="KW-1133">Transmembrane helix</keyword>
<accession>A0ABR9RMT7</accession>
<keyword evidence="5 6" id="KW-0472">Membrane</keyword>
<dbReference type="InterPro" id="IPR003838">
    <property type="entry name" value="ABC3_permease_C"/>
</dbReference>
<dbReference type="EMBL" id="JADCKL010000011">
    <property type="protein sequence ID" value="MBE5063887.1"/>
    <property type="molecule type" value="Genomic_DNA"/>
</dbReference>
<gene>
    <name evidence="8" type="ORF">INF30_11550</name>
</gene>
<feature type="transmembrane region" description="Helical" evidence="6">
    <location>
        <begin position="300"/>
        <end position="324"/>
    </location>
</feature>
<feature type="domain" description="ABC3 transporter permease C-terminal" evidence="7">
    <location>
        <begin position="303"/>
        <end position="416"/>
    </location>
</feature>
<evidence type="ECO:0000313" key="9">
    <source>
        <dbReference type="Proteomes" id="UP000758652"/>
    </source>
</evidence>
<dbReference type="PANTHER" id="PTHR30572:SF9">
    <property type="entry name" value="ABC TRANSPORTER PERMEASE PROTEIN"/>
    <property type="match status" value="1"/>
</dbReference>
<keyword evidence="2" id="KW-1003">Cell membrane</keyword>
<keyword evidence="3 6" id="KW-0812">Transmembrane</keyword>
<dbReference type="InterPro" id="IPR050250">
    <property type="entry name" value="Macrolide_Exporter_MacB"/>
</dbReference>
<organism evidence="8 9">
    <name type="scientific">Claveliimonas monacensis</name>
    <dbReference type="NCBI Taxonomy" id="2779351"/>
    <lineage>
        <taxon>Bacteria</taxon>
        <taxon>Bacillati</taxon>
        <taxon>Bacillota</taxon>
        <taxon>Clostridia</taxon>
        <taxon>Lachnospirales</taxon>
        <taxon>Lachnospiraceae</taxon>
        <taxon>Claveliimonas</taxon>
    </lineage>
</organism>
<reference evidence="8 9" key="1">
    <citation type="submission" date="2020-10" db="EMBL/GenBank/DDBJ databases">
        <title>ChiBAC.</title>
        <authorList>
            <person name="Zenner C."/>
            <person name="Hitch T.C.A."/>
            <person name="Clavel T."/>
        </authorList>
    </citation>
    <scope>NUCLEOTIDE SEQUENCE [LARGE SCALE GENOMIC DNA]</scope>
    <source>
        <strain evidence="8 9">DSM 108991</strain>
    </source>
</reference>
<evidence type="ECO:0000259" key="7">
    <source>
        <dbReference type="Pfam" id="PF02687"/>
    </source>
</evidence>
<evidence type="ECO:0000256" key="4">
    <source>
        <dbReference type="ARBA" id="ARBA00022989"/>
    </source>
</evidence>
<evidence type="ECO:0000256" key="1">
    <source>
        <dbReference type="ARBA" id="ARBA00004651"/>
    </source>
</evidence>
<proteinExistence type="predicted"/>
<evidence type="ECO:0000256" key="3">
    <source>
        <dbReference type="ARBA" id="ARBA00022692"/>
    </source>
</evidence>
<feature type="transmembrane region" description="Helical" evidence="6">
    <location>
        <begin position="345"/>
        <end position="366"/>
    </location>
</feature>
<protein>
    <submittedName>
        <fullName evidence="8">ABC transporter permease</fullName>
    </submittedName>
</protein>
<evidence type="ECO:0000256" key="5">
    <source>
        <dbReference type="ARBA" id="ARBA00023136"/>
    </source>
</evidence>
<name>A0ABR9RMT7_9FIRM</name>
<keyword evidence="9" id="KW-1185">Reference proteome</keyword>
<evidence type="ECO:0000256" key="6">
    <source>
        <dbReference type="SAM" id="Phobius"/>
    </source>
</evidence>
<evidence type="ECO:0000256" key="2">
    <source>
        <dbReference type="ARBA" id="ARBA00022475"/>
    </source>
</evidence>
<dbReference type="RefSeq" id="WP_226395298.1">
    <property type="nucleotide sequence ID" value="NZ_JADCKL010000011.1"/>
</dbReference>
<dbReference type="PANTHER" id="PTHR30572">
    <property type="entry name" value="MEMBRANE COMPONENT OF TRANSPORTER-RELATED"/>
    <property type="match status" value="1"/>
</dbReference>
<comment type="subcellular location">
    <subcellularLocation>
        <location evidence="1">Cell membrane</location>
        <topology evidence="1">Multi-pass membrane protein</topology>
    </subcellularLocation>
</comment>
<sequence>MSICVRALLHNKRKWKKTLIIFCLLFFVVTLVLSGISIANAEEKKSEELRGTTGSSFVVERNLSTGGWASGSSGSYSTQEFITEEMLQTISAVDGIAGYDVSIVSMPYYFNEAGEPLVNVNGNGVNNYYTYGSINTEYNQLFLSGRFELVEGSHITENIKNGLIISKENAEQNGIKIGDKITGINDPYNDDPEVDMEIVGFFEIVADKEDEATMYDASTLWDYTDYAFCSFNTMKEMAVKYDDGNKIQEAHFYVTDAAQLEDIIKEVQNISSINWDNFIIEANDEVYQNISSSLSDTSTLIITLITVIIIASMVLIILILSMSMRSRKREIGILLAVGITKPSILLQYVIETLMTAVVAFPLAYLFSRRIAGEFGGLFGKAAENIIVTSQYFALVIVAGTVLLIVAVLISCIPVMRYEPKEILAQIE</sequence>
<evidence type="ECO:0000313" key="8">
    <source>
        <dbReference type="EMBL" id="MBE5063887.1"/>
    </source>
</evidence>
<feature type="transmembrane region" description="Helical" evidence="6">
    <location>
        <begin position="391"/>
        <end position="415"/>
    </location>
</feature>
<dbReference type="Proteomes" id="UP000758652">
    <property type="component" value="Unassembled WGS sequence"/>
</dbReference>